<dbReference type="AlphaFoldDB" id="A0A0K2W739"/>
<feature type="region of interest" description="Disordered" evidence="1">
    <location>
        <begin position="29"/>
        <end position="65"/>
    </location>
</feature>
<organism evidence="2 3">
    <name type="scientific">Mesorhizobium plurifarium</name>
    <dbReference type="NCBI Taxonomy" id="69974"/>
    <lineage>
        <taxon>Bacteria</taxon>
        <taxon>Pseudomonadati</taxon>
        <taxon>Pseudomonadota</taxon>
        <taxon>Alphaproteobacteria</taxon>
        <taxon>Hyphomicrobiales</taxon>
        <taxon>Phyllobacteriaceae</taxon>
        <taxon>Mesorhizobium</taxon>
    </lineage>
</organism>
<protein>
    <submittedName>
        <fullName evidence="2">Uncharacterized protein</fullName>
    </submittedName>
</protein>
<dbReference type="Proteomes" id="UP000182888">
    <property type="component" value="Unassembled WGS sequence"/>
</dbReference>
<gene>
    <name evidence="2" type="ORF">MPL1032_80174</name>
</gene>
<accession>A0A0K2W739</accession>
<dbReference type="EMBL" id="CCND01000051">
    <property type="protein sequence ID" value="CDX63175.1"/>
    <property type="molecule type" value="Genomic_DNA"/>
</dbReference>
<sequence>MRSSFLLPVTIRVEGARRADEGQLRLRRLTPPCSKREPEPHPISVGAAPHLPAGILSPYSDGEREAPAAGFANRWHRRKGNDGQRQCRRKKRVDTYRLPAYMSAHQPRWRNW</sequence>
<proteinExistence type="predicted"/>
<evidence type="ECO:0000313" key="2">
    <source>
        <dbReference type="EMBL" id="CDX63175.1"/>
    </source>
</evidence>
<evidence type="ECO:0000313" key="3">
    <source>
        <dbReference type="Proteomes" id="UP000182888"/>
    </source>
</evidence>
<reference evidence="3" key="1">
    <citation type="submission" date="2014-08" db="EMBL/GenBank/DDBJ databases">
        <authorList>
            <person name="Edwards T."/>
        </authorList>
    </citation>
    <scope>NUCLEOTIDE SEQUENCE [LARGE SCALE GENOMIC DNA]</scope>
</reference>
<name>A0A0K2W739_MESPL</name>
<evidence type="ECO:0000256" key="1">
    <source>
        <dbReference type="SAM" id="MobiDB-lite"/>
    </source>
</evidence>